<evidence type="ECO:0000256" key="5">
    <source>
        <dbReference type="ARBA" id="ARBA00022832"/>
    </source>
</evidence>
<dbReference type="InterPro" id="IPR002076">
    <property type="entry name" value="ELO_fam"/>
</dbReference>
<keyword evidence="2 10" id="KW-0444">Lipid biosynthesis</keyword>
<dbReference type="PANTHER" id="PTHR11157">
    <property type="entry name" value="FATTY ACID ACYL TRANSFERASE-RELATED"/>
    <property type="match status" value="1"/>
</dbReference>
<keyword evidence="9 10" id="KW-0275">Fatty acid biosynthesis</keyword>
<evidence type="ECO:0000256" key="6">
    <source>
        <dbReference type="ARBA" id="ARBA00022989"/>
    </source>
</evidence>
<feature type="transmembrane region" description="Helical" evidence="10">
    <location>
        <begin position="191"/>
        <end position="212"/>
    </location>
</feature>
<evidence type="ECO:0000256" key="7">
    <source>
        <dbReference type="ARBA" id="ARBA00023098"/>
    </source>
</evidence>
<dbReference type="GO" id="GO:0005789">
    <property type="term" value="C:endoplasmic reticulum membrane"/>
    <property type="evidence" value="ECO:0007669"/>
    <property type="project" value="TreeGrafter"/>
</dbReference>
<dbReference type="Pfam" id="PF01151">
    <property type="entry name" value="ELO"/>
    <property type="match status" value="1"/>
</dbReference>
<protein>
    <recommendedName>
        <fullName evidence="10">Elongation of fatty acids protein</fullName>
        <ecNumber evidence="10">2.3.1.-</ecNumber>
    </recommendedName>
</protein>
<dbReference type="PANTHER" id="PTHR11157:SF169">
    <property type="entry name" value="ELONGATION OF FATTY ACIDS PROTEIN"/>
    <property type="match status" value="1"/>
</dbReference>
<feature type="transmembrane region" description="Helical" evidence="10">
    <location>
        <begin position="259"/>
        <end position="279"/>
    </location>
</feature>
<name>A0A8J9SG68_PHATR</name>
<comment type="subcellular location">
    <subcellularLocation>
        <location evidence="1">Membrane</location>
        <topology evidence="1">Multi-pass membrane protein</topology>
    </subcellularLocation>
</comment>
<dbReference type="SMR" id="A0A8J9SG68"/>
<dbReference type="AlphaFoldDB" id="A0A8J9SG68"/>
<sequence>MKVSLLEKLWTVWNPSILDSIDGRPISSSIRGLFTDFEYDRLPTNPYVAALLRPEVVLGLIVLYLVSKSPLQWAMKVTRFDSTSGAFHTFIALHNLGLAVFSWICAWNSWTAVLLHVHQFGLWSTYCDPDGRLWQNGLGVWSTIFYISKYYEFLDTWVLVLKGKDASFLQVYHHAGIVFCMWGAVASQSAWLLFVVLLNSVIHTLMYLYFFIKTISPTTEIKIAKYLTMAQITQFMVGITCTLGVLYMGDSCDSQSSRFALVCLHVYGWGLIALFMAFAKRKYKKS</sequence>
<feature type="transmembrane region" description="Helical" evidence="10">
    <location>
        <begin position="87"/>
        <end position="113"/>
    </location>
</feature>
<accession>A0A8J9SG68</accession>
<evidence type="ECO:0000256" key="1">
    <source>
        <dbReference type="ARBA" id="ARBA00004141"/>
    </source>
</evidence>
<comment type="catalytic activity">
    <reaction evidence="10">
        <text>an acyl-CoA + malonyl-CoA + H(+) = a 3-oxoacyl-CoA + CO2 + CoA</text>
        <dbReference type="Rhea" id="RHEA:50252"/>
        <dbReference type="ChEBI" id="CHEBI:15378"/>
        <dbReference type="ChEBI" id="CHEBI:16526"/>
        <dbReference type="ChEBI" id="CHEBI:57287"/>
        <dbReference type="ChEBI" id="CHEBI:57384"/>
        <dbReference type="ChEBI" id="CHEBI:58342"/>
        <dbReference type="ChEBI" id="CHEBI:90726"/>
    </reaction>
    <physiologicalReaction direction="left-to-right" evidence="10">
        <dbReference type="Rhea" id="RHEA:50253"/>
    </physiologicalReaction>
</comment>
<feature type="transmembrane region" description="Helical" evidence="10">
    <location>
        <begin position="166"/>
        <end position="185"/>
    </location>
</feature>
<dbReference type="GO" id="GO:0034626">
    <property type="term" value="P:fatty acid elongation, polyunsaturated fatty acid"/>
    <property type="evidence" value="ECO:0007669"/>
    <property type="project" value="TreeGrafter"/>
</dbReference>
<keyword evidence="3 10" id="KW-0808">Transferase</keyword>
<dbReference type="GO" id="GO:0030148">
    <property type="term" value="P:sphingolipid biosynthetic process"/>
    <property type="evidence" value="ECO:0007669"/>
    <property type="project" value="TreeGrafter"/>
</dbReference>
<comment type="similarity">
    <text evidence="10">Belongs to the ELO family.</text>
</comment>
<feature type="transmembrane region" description="Helical" evidence="10">
    <location>
        <begin position="224"/>
        <end position="247"/>
    </location>
</feature>
<gene>
    <name evidence="11" type="ORF">PTTT1_LOCUS52568</name>
</gene>
<keyword evidence="7 10" id="KW-0443">Lipid metabolism</keyword>
<evidence type="ECO:0000256" key="3">
    <source>
        <dbReference type="ARBA" id="ARBA00022679"/>
    </source>
</evidence>
<dbReference type="Proteomes" id="UP000836788">
    <property type="component" value="Chromosome 8"/>
</dbReference>
<dbReference type="OMA" id="RTGWYMW"/>
<dbReference type="GO" id="GO:0009922">
    <property type="term" value="F:fatty acid elongase activity"/>
    <property type="evidence" value="ECO:0007669"/>
    <property type="project" value="InterPro"/>
</dbReference>
<evidence type="ECO:0000256" key="8">
    <source>
        <dbReference type="ARBA" id="ARBA00023136"/>
    </source>
</evidence>
<evidence type="ECO:0000256" key="9">
    <source>
        <dbReference type="ARBA" id="ARBA00023160"/>
    </source>
</evidence>
<keyword evidence="8 10" id="KW-0472">Membrane</keyword>
<evidence type="ECO:0000256" key="2">
    <source>
        <dbReference type="ARBA" id="ARBA00022516"/>
    </source>
</evidence>
<organism evidence="11">
    <name type="scientific">Phaeodactylum tricornutum</name>
    <name type="common">Diatom</name>
    <dbReference type="NCBI Taxonomy" id="2850"/>
    <lineage>
        <taxon>Eukaryota</taxon>
        <taxon>Sar</taxon>
        <taxon>Stramenopiles</taxon>
        <taxon>Ochrophyta</taxon>
        <taxon>Bacillariophyta</taxon>
        <taxon>Bacillariophyceae</taxon>
        <taxon>Bacillariophycidae</taxon>
        <taxon>Naviculales</taxon>
        <taxon>Phaeodactylaceae</taxon>
        <taxon>Phaeodactylum</taxon>
    </lineage>
</organism>
<feature type="transmembrane region" description="Helical" evidence="10">
    <location>
        <begin position="133"/>
        <end position="154"/>
    </location>
</feature>
<dbReference type="GO" id="GO:0042761">
    <property type="term" value="P:very long-chain fatty acid biosynthetic process"/>
    <property type="evidence" value="ECO:0007669"/>
    <property type="project" value="TreeGrafter"/>
</dbReference>
<reference evidence="11" key="1">
    <citation type="submission" date="2022-02" db="EMBL/GenBank/DDBJ databases">
        <authorList>
            <person name="Giguere J D."/>
        </authorList>
    </citation>
    <scope>NUCLEOTIDE SEQUENCE</scope>
    <source>
        <strain evidence="11">CCAP 1055/1</strain>
    </source>
</reference>
<evidence type="ECO:0000256" key="4">
    <source>
        <dbReference type="ARBA" id="ARBA00022692"/>
    </source>
</evidence>
<dbReference type="EMBL" id="OU594949">
    <property type="protein sequence ID" value="CAG9293777.1"/>
    <property type="molecule type" value="Genomic_DNA"/>
</dbReference>
<keyword evidence="6 10" id="KW-1133">Transmembrane helix</keyword>
<proteinExistence type="inferred from homology"/>
<dbReference type="GO" id="GO:0019367">
    <property type="term" value="P:fatty acid elongation, saturated fatty acid"/>
    <property type="evidence" value="ECO:0007669"/>
    <property type="project" value="TreeGrafter"/>
</dbReference>
<evidence type="ECO:0000313" key="11">
    <source>
        <dbReference type="EMBL" id="CAG9293777.1"/>
    </source>
</evidence>
<keyword evidence="5 10" id="KW-0276">Fatty acid metabolism</keyword>
<dbReference type="GO" id="GO:0034625">
    <property type="term" value="P:fatty acid elongation, monounsaturated fatty acid"/>
    <property type="evidence" value="ECO:0007669"/>
    <property type="project" value="TreeGrafter"/>
</dbReference>
<evidence type="ECO:0000256" key="10">
    <source>
        <dbReference type="RuleBase" id="RU361115"/>
    </source>
</evidence>
<keyword evidence="4 10" id="KW-0812">Transmembrane</keyword>
<dbReference type="EC" id="2.3.1.-" evidence="10"/>